<sequence>MKSVKGYLGSDVRMDGSLETNDSLRIDATFVGNVSSSHSVVVGTRGRVMGKIQAPVIKVDGWVEGDLKAGKLVEVLGNARIKGNIYTPVGGLKMRLGGEFKGKFIMHFTK</sequence>
<dbReference type="EMBL" id="QNZL01000122">
    <property type="protein sequence ID" value="RTZ79888.1"/>
    <property type="molecule type" value="Genomic_DNA"/>
</dbReference>
<reference evidence="2 3" key="1">
    <citation type="submission" date="2018-06" db="EMBL/GenBank/DDBJ databases">
        <title>Combined omics and stable isotope probing to characterize newly discovered Mariana Back-Arc vent microbial communities.</title>
        <authorList>
            <person name="Trembath-Reichert E."/>
            <person name="Huber J.A."/>
        </authorList>
    </citation>
    <scope>NUCLEOTIDE SEQUENCE [LARGE SCALE GENOMIC DNA]</scope>
    <source>
        <strain evidence="2">MAG 63_1</strain>
    </source>
</reference>
<evidence type="ECO:0000313" key="3">
    <source>
        <dbReference type="Proteomes" id="UP000286801"/>
    </source>
</evidence>
<dbReference type="PANTHER" id="PTHR35024">
    <property type="entry name" value="HYPOTHETICAL CYTOSOLIC PROTEIN"/>
    <property type="match status" value="1"/>
</dbReference>
<accession>A0A432G8Y3</accession>
<evidence type="ECO:0000313" key="2">
    <source>
        <dbReference type="EMBL" id="RTZ79888.1"/>
    </source>
</evidence>
<organism evidence="2 3">
    <name type="scientific">SAR324 cluster bacterium</name>
    <dbReference type="NCBI Taxonomy" id="2024889"/>
    <lineage>
        <taxon>Bacteria</taxon>
        <taxon>Deltaproteobacteria</taxon>
        <taxon>SAR324 cluster</taxon>
    </lineage>
</organism>
<dbReference type="Pfam" id="PF04519">
    <property type="entry name" value="Bactofilin"/>
    <property type="match status" value="1"/>
</dbReference>
<dbReference type="InterPro" id="IPR007607">
    <property type="entry name" value="BacA/B"/>
</dbReference>
<dbReference type="Proteomes" id="UP000286801">
    <property type="component" value="Unassembled WGS sequence"/>
</dbReference>
<evidence type="ECO:0008006" key="4">
    <source>
        <dbReference type="Google" id="ProtNLM"/>
    </source>
</evidence>
<gene>
    <name evidence="2" type="ORF">DSY97_04510</name>
</gene>
<comment type="similarity">
    <text evidence="1">Belongs to the bactofilin family.</text>
</comment>
<comment type="caution">
    <text evidence="2">The sequence shown here is derived from an EMBL/GenBank/DDBJ whole genome shotgun (WGS) entry which is preliminary data.</text>
</comment>
<dbReference type="PANTHER" id="PTHR35024:SF4">
    <property type="entry name" value="POLYMER-FORMING CYTOSKELETAL PROTEIN"/>
    <property type="match status" value="1"/>
</dbReference>
<name>A0A432G8Y3_9DELT</name>
<dbReference type="AlphaFoldDB" id="A0A432G8Y3"/>
<protein>
    <recommendedName>
        <fullName evidence="4">Polymer-forming cytoskeletal protein</fullName>
    </recommendedName>
</protein>
<proteinExistence type="inferred from homology"/>
<evidence type="ECO:0000256" key="1">
    <source>
        <dbReference type="ARBA" id="ARBA00044755"/>
    </source>
</evidence>